<protein>
    <recommendedName>
        <fullName evidence="2">PGG domain-containing protein</fullName>
    </recommendedName>
</protein>
<keyword evidence="1" id="KW-0472">Membrane</keyword>
<proteinExistence type="predicted"/>
<reference evidence="3 4" key="1">
    <citation type="journal article" date="2015" name="Sci. Rep.">
        <title>The power of single molecule real-time sequencing technology in the de novo assembly of a eukaryotic genome.</title>
        <authorList>
            <person name="Sakai H."/>
            <person name="Naito K."/>
            <person name="Ogiso-Tanaka E."/>
            <person name="Takahashi Y."/>
            <person name="Iseki K."/>
            <person name="Muto C."/>
            <person name="Satou K."/>
            <person name="Teruya K."/>
            <person name="Shiroma A."/>
            <person name="Shimoji M."/>
            <person name="Hirano T."/>
            <person name="Itoh T."/>
            <person name="Kaga A."/>
            <person name="Tomooka N."/>
        </authorList>
    </citation>
    <scope>NUCLEOTIDE SEQUENCE [LARGE SCALE GENOMIC DNA]</scope>
    <source>
        <strain evidence="4">cv. Shumari</strain>
    </source>
</reference>
<feature type="non-terminal residue" evidence="3">
    <location>
        <position position="70"/>
    </location>
</feature>
<dbReference type="OrthoDB" id="1652385at2759"/>
<keyword evidence="1" id="KW-0812">Transmembrane</keyword>
<evidence type="ECO:0000259" key="2">
    <source>
        <dbReference type="Pfam" id="PF13962"/>
    </source>
</evidence>
<accession>A0A0S3RHY7</accession>
<dbReference type="EMBL" id="AP015035">
    <property type="protein sequence ID" value="BAT80183.1"/>
    <property type="molecule type" value="Genomic_DNA"/>
</dbReference>
<keyword evidence="4" id="KW-1185">Reference proteome</keyword>
<dbReference type="InterPro" id="IPR026961">
    <property type="entry name" value="PGG_dom"/>
</dbReference>
<organism evidence="3 4">
    <name type="scientific">Vigna angularis var. angularis</name>
    <dbReference type="NCBI Taxonomy" id="157739"/>
    <lineage>
        <taxon>Eukaryota</taxon>
        <taxon>Viridiplantae</taxon>
        <taxon>Streptophyta</taxon>
        <taxon>Embryophyta</taxon>
        <taxon>Tracheophyta</taxon>
        <taxon>Spermatophyta</taxon>
        <taxon>Magnoliopsida</taxon>
        <taxon>eudicotyledons</taxon>
        <taxon>Gunneridae</taxon>
        <taxon>Pentapetalae</taxon>
        <taxon>rosids</taxon>
        <taxon>fabids</taxon>
        <taxon>Fabales</taxon>
        <taxon>Fabaceae</taxon>
        <taxon>Papilionoideae</taxon>
        <taxon>50 kb inversion clade</taxon>
        <taxon>NPAAA clade</taxon>
        <taxon>indigoferoid/millettioid clade</taxon>
        <taxon>Phaseoleae</taxon>
        <taxon>Vigna</taxon>
    </lineage>
</organism>
<feature type="transmembrane region" description="Helical" evidence="1">
    <location>
        <begin position="7"/>
        <end position="30"/>
    </location>
</feature>
<keyword evidence="1" id="KW-1133">Transmembrane helix</keyword>
<dbReference type="Proteomes" id="UP000291084">
    <property type="component" value="Chromosome 2"/>
</dbReference>
<evidence type="ECO:0000256" key="1">
    <source>
        <dbReference type="SAM" id="Phobius"/>
    </source>
</evidence>
<feature type="domain" description="PGG" evidence="2">
    <location>
        <begin position="1"/>
        <end position="32"/>
    </location>
</feature>
<dbReference type="AlphaFoldDB" id="A0A0S3RHY7"/>
<evidence type="ECO:0000313" key="3">
    <source>
        <dbReference type="EMBL" id="BAT80183.1"/>
    </source>
</evidence>
<feature type="transmembrane region" description="Helical" evidence="1">
    <location>
        <begin position="42"/>
        <end position="63"/>
    </location>
</feature>
<sequence length="70" mass="7726">MKRTAEFCMLISTVIATAVFSAAINIPGGIDDLKKTKLFEPNIIFGICNIGWSCFHLIFNCNINTLTSSR</sequence>
<gene>
    <name evidence="3" type="primary">Vigan.02G317400</name>
    <name evidence="3" type="ORF">VIGAN_02317400</name>
</gene>
<dbReference type="Pfam" id="PF13962">
    <property type="entry name" value="PGG"/>
    <property type="match status" value="1"/>
</dbReference>
<name>A0A0S3RHY7_PHAAN</name>
<evidence type="ECO:0000313" key="4">
    <source>
        <dbReference type="Proteomes" id="UP000291084"/>
    </source>
</evidence>